<keyword evidence="3" id="KW-1185">Reference proteome</keyword>
<organism evidence="2 3">
    <name type="scientific">Nocardioides anomalus</name>
    <dbReference type="NCBI Taxonomy" id="2712223"/>
    <lineage>
        <taxon>Bacteria</taxon>
        <taxon>Bacillati</taxon>
        <taxon>Actinomycetota</taxon>
        <taxon>Actinomycetes</taxon>
        <taxon>Propionibacteriales</taxon>
        <taxon>Nocardioidaceae</taxon>
        <taxon>Nocardioides</taxon>
    </lineage>
</organism>
<evidence type="ECO:0000313" key="2">
    <source>
        <dbReference type="EMBL" id="QIG42287.1"/>
    </source>
</evidence>
<feature type="chain" id="PRO_5039192894" evidence="1">
    <location>
        <begin position="22"/>
        <end position="223"/>
    </location>
</feature>
<dbReference type="Gene3D" id="2.60.40.2700">
    <property type="match status" value="1"/>
</dbReference>
<proteinExistence type="predicted"/>
<dbReference type="Proteomes" id="UP000502996">
    <property type="component" value="Chromosome"/>
</dbReference>
<dbReference type="EMBL" id="CP049257">
    <property type="protein sequence ID" value="QIG42287.1"/>
    <property type="molecule type" value="Genomic_DNA"/>
</dbReference>
<accession>A0A6G6WAV2</accession>
<keyword evidence="1" id="KW-0732">Signal</keyword>
<feature type="signal peptide" evidence="1">
    <location>
        <begin position="1"/>
        <end position="21"/>
    </location>
</feature>
<dbReference type="AlphaFoldDB" id="A0A6G6WAV2"/>
<sequence length="223" mass="23536">MLSKIALALTVGVTATLFAYAAPAAHAVDFVAVGHSPTTGTPVPGAYVTADLGTWSEPPESYEFQWLRDGVAVPGATAQDYLVQPADVGHQLAPHVVGHRGSDSASFTGTPVAVRKIGAQVSLDVRRVHPRPDKRRLVWAAIGTVALERPSATDGSTITAYKKKDGHLKPLGTGVVTRGFAVVRLPWKRAPHGRTKVMLCYGGTDVVASTCSPVDVVRRPSSR</sequence>
<reference evidence="2 3" key="1">
    <citation type="submission" date="2020-02" db="EMBL/GenBank/DDBJ databases">
        <title>Full genome sequence of Nocardioides sp. R-3366.</title>
        <authorList>
            <person name="Im W.-T."/>
        </authorList>
    </citation>
    <scope>NUCLEOTIDE SEQUENCE [LARGE SCALE GENOMIC DNA]</scope>
    <source>
        <strain evidence="2 3">R-3366</strain>
    </source>
</reference>
<dbReference type="KEGG" id="nano:G5V58_05465"/>
<name>A0A6G6WAV2_9ACTN</name>
<protein>
    <submittedName>
        <fullName evidence="2">Uncharacterized protein</fullName>
    </submittedName>
</protein>
<evidence type="ECO:0000256" key="1">
    <source>
        <dbReference type="SAM" id="SignalP"/>
    </source>
</evidence>
<gene>
    <name evidence="2" type="ORF">G5V58_05465</name>
</gene>
<dbReference type="RefSeq" id="WP_165229516.1">
    <property type="nucleotide sequence ID" value="NZ_CP049257.1"/>
</dbReference>
<evidence type="ECO:0000313" key="3">
    <source>
        <dbReference type="Proteomes" id="UP000502996"/>
    </source>
</evidence>